<evidence type="ECO:0000256" key="1">
    <source>
        <dbReference type="ARBA" id="ARBA00004141"/>
    </source>
</evidence>
<proteinExistence type="inferred from homology"/>
<keyword evidence="12" id="KW-1185">Reference proteome</keyword>
<evidence type="ECO:0000256" key="8">
    <source>
        <dbReference type="ARBA" id="ARBA00023303"/>
    </source>
</evidence>
<dbReference type="GO" id="GO:0034220">
    <property type="term" value="P:monoatomic ion transmembrane transport"/>
    <property type="evidence" value="ECO:0007669"/>
    <property type="project" value="UniProtKB-KW"/>
</dbReference>
<evidence type="ECO:0000256" key="4">
    <source>
        <dbReference type="ARBA" id="ARBA00022692"/>
    </source>
</evidence>
<organism evidence="11 12">
    <name type="scientific">Digitaria exilis</name>
    <dbReference type="NCBI Taxonomy" id="1010633"/>
    <lineage>
        <taxon>Eukaryota</taxon>
        <taxon>Viridiplantae</taxon>
        <taxon>Streptophyta</taxon>
        <taxon>Embryophyta</taxon>
        <taxon>Tracheophyta</taxon>
        <taxon>Spermatophyta</taxon>
        <taxon>Magnoliopsida</taxon>
        <taxon>Liliopsida</taxon>
        <taxon>Poales</taxon>
        <taxon>Poaceae</taxon>
        <taxon>PACMAD clade</taxon>
        <taxon>Panicoideae</taxon>
        <taxon>Panicodae</taxon>
        <taxon>Paniceae</taxon>
        <taxon>Anthephorinae</taxon>
        <taxon>Digitaria</taxon>
    </lineage>
</organism>
<keyword evidence="7 10" id="KW-0472">Membrane</keyword>
<dbReference type="GO" id="GO:0016020">
    <property type="term" value="C:membrane"/>
    <property type="evidence" value="ECO:0007669"/>
    <property type="project" value="UniProtKB-SubCell"/>
</dbReference>
<keyword evidence="3" id="KW-0813">Transport</keyword>
<dbReference type="OrthoDB" id="648047at2759"/>
<keyword evidence="8" id="KW-0407">Ion channel</keyword>
<keyword evidence="5 10" id="KW-1133">Transmembrane helix</keyword>
<evidence type="ECO:0008006" key="13">
    <source>
        <dbReference type="Google" id="ProtNLM"/>
    </source>
</evidence>
<dbReference type="AlphaFoldDB" id="A0A835ARJ6"/>
<evidence type="ECO:0000256" key="7">
    <source>
        <dbReference type="ARBA" id="ARBA00023136"/>
    </source>
</evidence>
<feature type="transmembrane region" description="Helical" evidence="10">
    <location>
        <begin position="245"/>
        <end position="266"/>
    </location>
</feature>
<dbReference type="GO" id="GO:0015743">
    <property type="term" value="P:malate transport"/>
    <property type="evidence" value="ECO:0007669"/>
    <property type="project" value="InterPro"/>
</dbReference>
<keyword evidence="4 10" id="KW-0812">Transmembrane</keyword>
<feature type="compositionally biased region" description="Basic and acidic residues" evidence="9">
    <location>
        <begin position="547"/>
        <end position="565"/>
    </location>
</feature>
<evidence type="ECO:0000313" key="11">
    <source>
        <dbReference type="EMBL" id="KAF8670666.1"/>
    </source>
</evidence>
<feature type="transmembrane region" description="Helical" evidence="10">
    <location>
        <begin position="214"/>
        <end position="233"/>
    </location>
</feature>
<sequence>MAGAAAVHHQNADDNVDGSDEWTVTVPNAVVEHQNARGARRACCTPALLVSLFSRAAAPVRRMVAFAVAAWRWMLLSAAMARDRAVGLARTAWKIGADDPRKVAHGFKVALALTLCSVFYYVQPLYVFTGHNAMWAVLTVVVVFEYTVGGCLYKGLNRAMATLTGGALALGVQWIASKSGKELEPFILSGSLFLFASVATYSRFIPTMKARFDYGVTIFILTYTLVAVGGYRVDEVVFMAQQRLTTIAIGAMICFAVCALISPVWAGQQLHDQVARNMDKLAAAVESCVEDFFSEAAGVVDAGAGEMPARRALSEKSQGYRAVLNAKASEDSLANLARWEPAHGHFGFRRHPYPLYQKIGAAMRCCAYCVDALAASVGSETQAPAQVKKHLASASVTLSRHCAAVLREASGSVASMTRSGRLALAVGDVNMAAQEMRDELRCLAALMEEDESSDTEHDQNLALEQAPPLIEVLPLFTAASLLLEICTRAEGVVSAVDNLATMGRFKKADSDEESALDVEAAVPVAMSATITVEVLQEAHDKVGVEHDKTETADDQSSDKSPRDQVGEVIKVLTRRRSTKKRARGDTKLRPKPPIEFVVHAPSPRSSRSMELTGHAPFARSPRHHHHSGELVGHPPVAPSPRNRSVDLANHGPVLPSPRNRPVDFTSHGPVLPSPRNRPMDFASNGSVLPSPRNRPVDFANHGPVLPSPRHRTILGTA</sequence>
<comment type="caution">
    <text evidence="11">The sequence shown here is derived from an EMBL/GenBank/DDBJ whole genome shotgun (WGS) entry which is preliminary data.</text>
</comment>
<dbReference type="PANTHER" id="PTHR31086">
    <property type="entry name" value="ALUMINUM-ACTIVATED MALATE TRANSPORTER 10"/>
    <property type="match status" value="1"/>
</dbReference>
<evidence type="ECO:0000256" key="6">
    <source>
        <dbReference type="ARBA" id="ARBA00023065"/>
    </source>
</evidence>
<accession>A0A835ARJ6</accession>
<evidence type="ECO:0000256" key="10">
    <source>
        <dbReference type="SAM" id="Phobius"/>
    </source>
</evidence>
<feature type="region of interest" description="Disordered" evidence="9">
    <location>
        <begin position="547"/>
        <end position="690"/>
    </location>
</feature>
<dbReference type="InterPro" id="IPR020966">
    <property type="entry name" value="ALMT"/>
</dbReference>
<protein>
    <recommendedName>
        <fullName evidence="13">Aluminum-activated malate transporter</fullName>
    </recommendedName>
</protein>
<dbReference type="EMBL" id="JACEFO010002252">
    <property type="protein sequence ID" value="KAF8670666.1"/>
    <property type="molecule type" value="Genomic_DNA"/>
</dbReference>
<keyword evidence="6" id="KW-0406">Ion transport</keyword>
<reference evidence="11" key="1">
    <citation type="submission" date="2020-07" db="EMBL/GenBank/DDBJ databases">
        <title>Genome sequence and genetic diversity analysis of an under-domesticated orphan crop, white fonio (Digitaria exilis).</title>
        <authorList>
            <person name="Bennetzen J.L."/>
            <person name="Chen S."/>
            <person name="Ma X."/>
            <person name="Wang X."/>
            <person name="Yssel A.E.J."/>
            <person name="Chaluvadi S.R."/>
            <person name="Johnson M."/>
            <person name="Gangashetty P."/>
            <person name="Hamidou F."/>
            <person name="Sanogo M.D."/>
            <person name="Zwaenepoel A."/>
            <person name="Wallace J."/>
            <person name="Van De Peer Y."/>
            <person name="Van Deynze A."/>
        </authorList>
    </citation>
    <scope>NUCLEOTIDE SEQUENCE</scope>
    <source>
        <tissue evidence="11">Leaves</tissue>
    </source>
</reference>
<evidence type="ECO:0000313" key="12">
    <source>
        <dbReference type="Proteomes" id="UP000636709"/>
    </source>
</evidence>
<gene>
    <name evidence="11" type="ORF">HU200_050478</name>
</gene>
<name>A0A835ARJ6_9POAL</name>
<dbReference type="Pfam" id="PF11744">
    <property type="entry name" value="ALMT"/>
    <property type="match status" value="1"/>
</dbReference>
<feature type="transmembrane region" description="Helical" evidence="10">
    <location>
        <begin position="134"/>
        <end position="153"/>
    </location>
</feature>
<evidence type="ECO:0000256" key="9">
    <source>
        <dbReference type="SAM" id="MobiDB-lite"/>
    </source>
</evidence>
<dbReference type="Proteomes" id="UP000636709">
    <property type="component" value="Unassembled WGS sequence"/>
</dbReference>
<comment type="subcellular location">
    <subcellularLocation>
        <location evidence="1">Membrane</location>
        <topology evidence="1">Multi-pass membrane protein</topology>
    </subcellularLocation>
</comment>
<feature type="transmembrane region" description="Helical" evidence="10">
    <location>
        <begin position="160"/>
        <end position="177"/>
    </location>
</feature>
<evidence type="ECO:0000256" key="3">
    <source>
        <dbReference type="ARBA" id="ARBA00022448"/>
    </source>
</evidence>
<feature type="compositionally biased region" description="Basic residues" evidence="9">
    <location>
        <begin position="572"/>
        <end position="582"/>
    </location>
</feature>
<comment type="similarity">
    <text evidence="2">Belongs to the aromatic acid exporter (TC 2.A.85) family.</text>
</comment>
<feature type="transmembrane region" description="Helical" evidence="10">
    <location>
        <begin position="183"/>
        <end position="202"/>
    </location>
</feature>
<evidence type="ECO:0000256" key="2">
    <source>
        <dbReference type="ARBA" id="ARBA00007079"/>
    </source>
</evidence>
<feature type="transmembrane region" description="Helical" evidence="10">
    <location>
        <begin position="103"/>
        <end position="122"/>
    </location>
</feature>
<evidence type="ECO:0000256" key="5">
    <source>
        <dbReference type="ARBA" id="ARBA00022989"/>
    </source>
</evidence>